<proteinExistence type="predicted"/>
<feature type="region of interest" description="Disordered" evidence="1">
    <location>
        <begin position="540"/>
        <end position="559"/>
    </location>
</feature>
<feature type="region of interest" description="Disordered" evidence="1">
    <location>
        <begin position="399"/>
        <end position="424"/>
    </location>
</feature>
<gene>
    <name evidence="2" type="ORF">GLOIN_2v1792113</name>
</gene>
<feature type="compositionally biased region" description="Basic and acidic residues" evidence="1">
    <location>
        <begin position="475"/>
        <end position="491"/>
    </location>
</feature>
<feature type="compositionally biased region" description="Polar residues" evidence="1">
    <location>
        <begin position="291"/>
        <end position="301"/>
    </location>
</feature>
<feature type="compositionally biased region" description="Basic and acidic residues" evidence="1">
    <location>
        <begin position="1"/>
        <end position="50"/>
    </location>
</feature>
<evidence type="ECO:0000256" key="1">
    <source>
        <dbReference type="SAM" id="MobiDB-lite"/>
    </source>
</evidence>
<keyword evidence="3" id="KW-1185">Reference proteome</keyword>
<sequence length="559" mass="66890">MDKFKETSLQEERGRDRTPRHFQEEDISHSHQKDTSLRKNDKYSRQEDTLLNRNRSRTPLFHREDTLLNRNISRTPLSHREDTLLNRNRSRTPLSRREDTLLNRNRSRTPLSRQEDTLLSRNRSRTPLSHREDTLLNRNRSRTPLSRQEDTLLNRNRSRTPLSRREDTLLNRNRSRTPLSHISLRSSRNQSLYSYQKDGSTGKNRSPTSYSRREDFPLNINRSRSPYSPYSHREDSLLNIRERETRQRSENREGDREEITELRSALSYLIREVEEIRYDKESLHQIDSHQTRIQYSSSPDPSSARHTKVQNNLEPMNHKYKKAFRDEVVQILKGLDNSLFIDHTRRWLDIEKNVSQNTLPAIKKALGDRFQYTDTELKKVLQNLHRHRRDAYTVSLDPLKSKANKQRTGINSRRKDKKERRQRGLQYMVDNTDQLLIDLQPPMEWDDWINNLNEVIGNSNYHSDEVSESDEEKVQEEKDNKIRPSRKESSNHVLHVYDKQWRSQRARLLLRRADEVGETIQNIKMTRKRWYNDQTYVENNSKPPLNAPKWTISTSYHTE</sequence>
<reference evidence="2 3" key="2">
    <citation type="journal article" date="2018" name="New Phytol.">
        <title>High intraspecific genome diversity in the model arbuscular mycorrhizal symbiont Rhizophagus irregularis.</title>
        <authorList>
            <person name="Chen E.C.H."/>
            <person name="Morin E."/>
            <person name="Beaudet D."/>
            <person name="Noel J."/>
            <person name="Yildirir G."/>
            <person name="Ndikumana S."/>
            <person name="Charron P."/>
            <person name="St-Onge C."/>
            <person name="Giorgi J."/>
            <person name="Kruger M."/>
            <person name="Marton T."/>
            <person name="Ropars J."/>
            <person name="Grigoriev I.V."/>
            <person name="Hainaut M."/>
            <person name="Henrissat B."/>
            <person name="Roux C."/>
            <person name="Martin F."/>
            <person name="Corradi N."/>
        </authorList>
    </citation>
    <scope>NUCLEOTIDE SEQUENCE [LARGE SCALE GENOMIC DNA]</scope>
    <source>
        <strain evidence="2 3">DAOM 197198</strain>
    </source>
</reference>
<evidence type="ECO:0000313" key="3">
    <source>
        <dbReference type="Proteomes" id="UP000018888"/>
    </source>
</evidence>
<feature type="compositionally biased region" description="Polar residues" evidence="1">
    <location>
        <begin position="170"/>
        <end position="210"/>
    </location>
</feature>
<dbReference type="EMBL" id="AUPC02000830">
    <property type="protein sequence ID" value="POG53977.1"/>
    <property type="molecule type" value="Genomic_DNA"/>
</dbReference>
<protein>
    <submittedName>
        <fullName evidence="2">Uncharacterized protein</fullName>
    </submittedName>
</protein>
<feature type="compositionally biased region" description="Polar residues" evidence="1">
    <location>
        <begin position="102"/>
        <end position="112"/>
    </location>
</feature>
<dbReference type="VEuPathDB" id="FungiDB:RhiirFUN_025111"/>
<feature type="compositionally biased region" description="Polar residues" evidence="1">
    <location>
        <begin position="136"/>
        <end position="146"/>
    </location>
</feature>
<feature type="compositionally biased region" description="Basic and acidic residues" evidence="1">
    <location>
        <begin position="231"/>
        <end position="258"/>
    </location>
</feature>
<reference evidence="2 3" key="1">
    <citation type="journal article" date="2013" name="Proc. Natl. Acad. Sci. U.S.A.">
        <title>Genome of an arbuscular mycorrhizal fungus provides insight into the oldest plant symbiosis.</title>
        <authorList>
            <person name="Tisserant E."/>
            <person name="Malbreil M."/>
            <person name="Kuo A."/>
            <person name="Kohler A."/>
            <person name="Symeonidi A."/>
            <person name="Balestrini R."/>
            <person name="Charron P."/>
            <person name="Duensing N."/>
            <person name="Frei Dit Frey N."/>
            <person name="Gianinazzi-Pearson V."/>
            <person name="Gilbert L.B."/>
            <person name="Handa Y."/>
            <person name="Herr J.R."/>
            <person name="Hijri M."/>
            <person name="Koul R."/>
            <person name="Kawaguchi M."/>
            <person name="Krajinski F."/>
            <person name="Lammers P.J."/>
            <person name="Masclaux F.G."/>
            <person name="Murat C."/>
            <person name="Morin E."/>
            <person name="Ndikumana S."/>
            <person name="Pagni M."/>
            <person name="Petitpierre D."/>
            <person name="Requena N."/>
            <person name="Rosikiewicz P."/>
            <person name="Riley R."/>
            <person name="Saito K."/>
            <person name="San Clemente H."/>
            <person name="Shapiro H."/>
            <person name="van Tuinen D."/>
            <person name="Becard G."/>
            <person name="Bonfante P."/>
            <person name="Paszkowski U."/>
            <person name="Shachar-Hill Y.Y."/>
            <person name="Tuskan G.A."/>
            <person name="Young P.W."/>
            <person name="Sanders I.R."/>
            <person name="Henrissat B."/>
            <person name="Rensing S.A."/>
            <person name="Grigoriev I.V."/>
            <person name="Corradi N."/>
            <person name="Roux C."/>
            <person name="Martin F."/>
        </authorList>
    </citation>
    <scope>NUCLEOTIDE SEQUENCE [LARGE SCALE GENOMIC DNA]</scope>
    <source>
        <strain evidence="2 3">DAOM 197198</strain>
    </source>
</reference>
<feature type="region of interest" description="Disordered" evidence="1">
    <location>
        <begin position="79"/>
        <end position="258"/>
    </location>
</feature>
<organism evidence="2 3">
    <name type="scientific">Rhizophagus irregularis (strain DAOM 181602 / DAOM 197198 / MUCL 43194)</name>
    <name type="common">Arbuscular mycorrhizal fungus</name>
    <name type="synonym">Glomus intraradices</name>
    <dbReference type="NCBI Taxonomy" id="747089"/>
    <lineage>
        <taxon>Eukaryota</taxon>
        <taxon>Fungi</taxon>
        <taxon>Fungi incertae sedis</taxon>
        <taxon>Mucoromycota</taxon>
        <taxon>Glomeromycotina</taxon>
        <taxon>Glomeromycetes</taxon>
        <taxon>Glomerales</taxon>
        <taxon>Glomeraceae</taxon>
        <taxon>Rhizophagus</taxon>
    </lineage>
</organism>
<dbReference type="AlphaFoldDB" id="A0A2P4NLG7"/>
<feature type="region of interest" description="Disordered" evidence="1">
    <location>
        <begin position="288"/>
        <end position="313"/>
    </location>
</feature>
<name>A0A2P4NLG7_RHIID</name>
<feature type="compositionally biased region" description="Basic residues" evidence="1">
    <location>
        <begin position="412"/>
        <end position="423"/>
    </location>
</feature>
<dbReference type="Proteomes" id="UP000018888">
    <property type="component" value="Unassembled WGS sequence"/>
</dbReference>
<feature type="region of interest" description="Disordered" evidence="1">
    <location>
        <begin position="1"/>
        <end position="57"/>
    </location>
</feature>
<accession>A0A2P4NLG7</accession>
<evidence type="ECO:0000313" key="2">
    <source>
        <dbReference type="EMBL" id="POG53977.1"/>
    </source>
</evidence>
<comment type="caution">
    <text evidence="2">The sequence shown here is derived from an EMBL/GenBank/DDBJ whole genome shotgun (WGS) entry which is preliminary data.</text>
</comment>
<feature type="region of interest" description="Disordered" evidence="1">
    <location>
        <begin position="460"/>
        <end position="491"/>
    </location>
</feature>